<dbReference type="GO" id="GO:0005737">
    <property type="term" value="C:cytoplasm"/>
    <property type="evidence" value="ECO:0007669"/>
    <property type="project" value="UniProtKB-ARBA"/>
</dbReference>
<proteinExistence type="predicted"/>
<organism evidence="5 6">
    <name type="scientific">Apostasia shenzhenica</name>
    <dbReference type="NCBI Taxonomy" id="1088818"/>
    <lineage>
        <taxon>Eukaryota</taxon>
        <taxon>Viridiplantae</taxon>
        <taxon>Streptophyta</taxon>
        <taxon>Embryophyta</taxon>
        <taxon>Tracheophyta</taxon>
        <taxon>Spermatophyta</taxon>
        <taxon>Magnoliopsida</taxon>
        <taxon>Liliopsida</taxon>
        <taxon>Asparagales</taxon>
        <taxon>Orchidaceae</taxon>
        <taxon>Apostasioideae</taxon>
        <taxon>Apostasia</taxon>
    </lineage>
</organism>
<dbReference type="Gene3D" id="1.10.10.10">
    <property type="entry name" value="Winged helix-like DNA-binding domain superfamily/Winged helix DNA-binding domain"/>
    <property type="match status" value="1"/>
</dbReference>
<dbReference type="OrthoDB" id="340227at2759"/>
<dbReference type="PROSITE" id="PS50961">
    <property type="entry name" value="HTH_LA"/>
    <property type="match status" value="1"/>
</dbReference>
<dbReference type="InterPro" id="IPR036388">
    <property type="entry name" value="WH-like_DNA-bd_sf"/>
</dbReference>
<feature type="region of interest" description="Disordered" evidence="3">
    <location>
        <begin position="512"/>
        <end position="537"/>
    </location>
</feature>
<evidence type="ECO:0000259" key="4">
    <source>
        <dbReference type="PROSITE" id="PS50961"/>
    </source>
</evidence>
<keyword evidence="1 2" id="KW-0694">RNA-binding</keyword>
<protein>
    <recommendedName>
        <fullName evidence="4">HTH La-type RNA-binding domain-containing protein</fullName>
    </recommendedName>
</protein>
<dbReference type="SUPFAM" id="SSF46785">
    <property type="entry name" value="Winged helix' DNA-binding domain"/>
    <property type="match status" value="1"/>
</dbReference>
<feature type="compositionally biased region" description="Polar residues" evidence="3">
    <location>
        <begin position="245"/>
        <end position="256"/>
    </location>
</feature>
<dbReference type="PANTHER" id="PTHR22792:SF132">
    <property type="entry name" value="LA-RELATED PROTEIN 1"/>
    <property type="match status" value="1"/>
</dbReference>
<dbReference type="PANTHER" id="PTHR22792">
    <property type="entry name" value="LUPUS LA PROTEIN-RELATED"/>
    <property type="match status" value="1"/>
</dbReference>
<dbReference type="AlphaFoldDB" id="A0A2I0AEW5"/>
<evidence type="ECO:0000256" key="1">
    <source>
        <dbReference type="ARBA" id="ARBA00022884"/>
    </source>
</evidence>
<reference evidence="5 6" key="1">
    <citation type="journal article" date="2017" name="Nature">
        <title>The Apostasia genome and the evolution of orchids.</title>
        <authorList>
            <person name="Zhang G.Q."/>
            <person name="Liu K.W."/>
            <person name="Li Z."/>
            <person name="Lohaus R."/>
            <person name="Hsiao Y.Y."/>
            <person name="Niu S.C."/>
            <person name="Wang J.Y."/>
            <person name="Lin Y.C."/>
            <person name="Xu Q."/>
            <person name="Chen L.J."/>
            <person name="Yoshida K."/>
            <person name="Fujiwara S."/>
            <person name="Wang Z.W."/>
            <person name="Zhang Y.Q."/>
            <person name="Mitsuda N."/>
            <person name="Wang M."/>
            <person name="Liu G.H."/>
            <person name="Pecoraro L."/>
            <person name="Huang H.X."/>
            <person name="Xiao X.J."/>
            <person name="Lin M."/>
            <person name="Wu X.Y."/>
            <person name="Wu W.L."/>
            <person name="Chen Y.Y."/>
            <person name="Chang S.B."/>
            <person name="Sakamoto S."/>
            <person name="Ohme-Takagi M."/>
            <person name="Yagi M."/>
            <person name="Zeng S.J."/>
            <person name="Shen C.Y."/>
            <person name="Yeh C.M."/>
            <person name="Luo Y.B."/>
            <person name="Tsai W.C."/>
            <person name="Van de Peer Y."/>
            <person name="Liu Z.J."/>
        </authorList>
    </citation>
    <scope>NUCLEOTIDE SEQUENCE [LARGE SCALE GENOMIC DNA]</scope>
    <source>
        <strain evidence="6">cv. Shenzhen</strain>
        <tissue evidence="5">Stem</tissue>
    </source>
</reference>
<dbReference type="GO" id="GO:0003723">
    <property type="term" value="F:RNA binding"/>
    <property type="evidence" value="ECO:0007669"/>
    <property type="project" value="UniProtKB-UniRule"/>
</dbReference>
<evidence type="ECO:0000256" key="3">
    <source>
        <dbReference type="SAM" id="MobiDB-lite"/>
    </source>
</evidence>
<feature type="compositionally biased region" description="Basic and acidic residues" evidence="3">
    <location>
        <begin position="277"/>
        <end position="291"/>
    </location>
</feature>
<evidence type="ECO:0000256" key="2">
    <source>
        <dbReference type="PROSITE-ProRule" id="PRU00332"/>
    </source>
</evidence>
<dbReference type="SMART" id="SM00715">
    <property type="entry name" value="LA"/>
    <property type="match status" value="1"/>
</dbReference>
<sequence length="537" mass="58002">MASAVDPAASPRSSRANRCLTSPWSHVVRGEHDSSAATPSSPSAAVIPSGDSSGRSPQNNCAETQPQLSSESTDHASDGNATVIAIHSTGKKPAWNVPYNGSNEGGAVMDAADWPALSESARASPKSSSDSLKALSDGSSSSNMGSLSSSSKPAPSNTNPNSDSNTTSSSRHKTVKRGAVIGSSSGNGVANSALSTPSRLPVSRQAGQLVLDKQSTSENSPKGLQNRNSNHNNFNWDNGTKGIGVSQQTHGGNDNQRGYSGGRRGNNSHHNTYGNRRVPDRGGYDWNHRNSGRDARMQQMHQQWAFGPYVRPTTTAPQFIAPPLPPRHFSNMGFPDFSPFYYLPTTPNPELLRGFPFGPPSASPPPVMFWPAPDPMRDVLLNQIEYYFSPANLCRDGFLRRNMDEEGWVPIYVVAKFNRVRNLTNNIPYILDTMRLSSAVEIQGDKIRKRNDWRTWLMPPSSDSGVNPNPQSEANTTDDLTAKLTAVELNNLSNQSNLEPVIRTEAALASSSSGNFNSQLSTVRDSKEEGERNIVQI</sequence>
<feature type="compositionally biased region" description="Low complexity" evidence="3">
    <location>
        <begin position="35"/>
        <end position="49"/>
    </location>
</feature>
<feature type="region of interest" description="Disordered" evidence="3">
    <location>
        <begin position="1"/>
        <end position="291"/>
    </location>
</feature>
<dbReference type="STRING" id="1088818.A0A2I0AEW5"/>
<feature type="compositionally biased region" description="Low complexity" evidence="3">
    <location>
        <begin position="178"/>
        <end position="193"/>
    </location>
</feature>
<feature type="compositionally biased region" description="Polar residues" evidence="3">
    <location>
        <begin position="50"/>
        <end position="71"/>
    </location>
</feature>
<dbReference type="EMBL" id="KZ451987">
    <property type="protein sequence ID" value="PKA54046.1"/>
    <property type="molecule type" value="Genomic_DNA"/>
</dbReference>
<gene>
    <name evidence="5" type="ORF">AXF42_Ash016211</name>
</gene>
<feature type="domain" description="HTH La-type RNA-binding" evidence="4">
    <location>
        <begin position="370"/>
        <end position="459"/>
    </location>
</feature>
<feature type="compositionally biased region" description="Low complexity" evidence="3">
    <location>
        <begin position="117"/>
        <end position="169"/>
    </location>
</feature>
<evidence type="ECO:0000313" key="5">
    <source>
        <dbReference type="EMBL" id="PKA54046.1"/>
    </source>
</evidence>
<dbReference type="Pfam" id="PF05383">
    <property type="entry name" value="La"/>
    <property type="match status" value="1"/>
</dbReference>
<dbReference type="InterPro" id="IPR006630">
    <property type="entry name" value="La_HTH"/>
</dbReference>
<dbReference type="InterPro" id="IPR036390">
    <property type="entry name" value="WH_DNA-bd_sf"/>
</dbReference>
<name>A0A2I0AEW5_9ASPA</name>
<dbReference type="InterPro" id="IPR045180">
    <property type="entry name" value="La_dom_prot"/>
</dbReference>
<feature type="compositionally biased region" description="Polar residues" evidence="3">
    <location>
        <begin position="11"/>
        <end position="24"/>
    </location>
</feature>
<keyword evidence="6" id="KW-1185">Reference proteome</keyword>
<feature type="compositionally biased region" description="Low complexity" evidence="3">
    <location>
        <begin position="512"/>
        <end position="521"/>
    </location>
</feature>
<feature type="compositionally biased region" description="Polar residues" evidence="3">
    <location>
        <begin position="213"/>
        <end position="238"/>
    </location>
</feature>
<dbReference type="CDD" id="cd07323">
    <property type="entry name" value="LAM"/>
    <property type="match status" value="1"/>
</dbReference>
<evidence type="ECO:0000313" key="6">
    <source>
        <dbReference type="Proteomes" id="UP000236161"/>
    </source>
</evidence>
<dbReference type="Proteomes" id="UP000236161">
    <property type="component" value="Unassembled WGS sequence"/>
</dbReference>
<accession>A0A2I0AEW5</accession>
<feature type="compositionally biased region" description="Basic and acidic residues" evidence="3">
    <location>
        <begin position="524"/>
        <end position="537"/>
    </location>
</feature>